<reference evidence="3 4" key="1">
    <citation type="submission" date="2018-11" db="EMBL/GenBank/DDBJ databases">
        <title>Sequencing the genomes of 1000 actinobacteria strains.</title>
        <authorList>
            <person name="Klenk H.-P."/>
        </authorList>
    </citation>
    <scope>NUCLEOTIDE SEQUENCE [LARGE SCALE GENOMIC DNA]</scope>
    <source>
        <strain evidence="3 4">DSM 14012</strain>
    </source>
</reference>
<name>A0A3N2C1P1_9MICO</name>
<sequence length="251" mass="25459">MSLQSPIAVEIAVQDVEGVRIAIREGAQRVELCQALGTGGLTPSIGLVMAAVRAADEAGLSDFVHVLVRPREGGFVYSPAEIDVMSGDILALEAAGAAGIVVGALRSDRTIDLEALAQLRQAAGSLAVTFHRAVDATTDPVRSADQLRDAGVDRLLTSGGARASIDGAEKLAQMASRGDSSMQIMAGGGVTIDAIPALARAGVDAVHLSARRRAGRVTETGPGGGSPSYDITDATTVARAVAAARRAAVAV</sequence>
<comment type="caution">
    <text evidence="3">The sequence shown here is derived from an EMBL/GenBank/DDBJ whole genome shotgun (WGS) entry which is preliminary data.</text>
</comment>
<comment type="caution">
    <text evidence="2">Once thought to be involved in copper homeostasis, experiments in E.coli have shown this is not the case.</text>
</comment>
<dbReference type="EMBL" id="RKHL01000001">
    <property type="protein sequence ID" value="ROR81427.1"/>
    <property type="molecule type" value="Genomic_DNA"/>
</dbReference>
<evidence type="ECO:0000313" key="3">
    <source>
        <dbReference type="EMBL" id="ROR81427.1"/>
    </source>
</evidence>
<dbReference type="InterPro" id="IPR036822">
    <property type="entry name" value="CutC-like_dom_sf"/>
</dbReference>
<comment type="subcellular location">
    <subcellularLocation>
        <location evidence="2">Cytoplasm</location>
    </subcellularLocation>
</comment>
<dbReference type="PANTHER" id="PTHR12598:SF0">
    <property type="entry name" value="COPPER HOMEOSTASIS PROTEIN CUTC HOMOLOG"/>
    <property type="match status" value="1"/>
</dbReference>
<keyword evidence="4" id="KW-1185">Reference proteome</keyword>
<proteinExistence type="inferred from homology"/>
<protein>
    <recommendedName>
        <fullName evidence="2">PF03932 family protein CutC</fullName>
    </recommendedName>
</protein>
<accession>A0A3N2C1P1</accession>
<dbReference type="Gene3D" id="3.20.20.380">
    <property type="entry name" value="Copper homeostasis (CutC) domain"/>
    <property type="match status" value="1"/>
</dbReference>
<evidence type="ECO:0000313" key="4">
    <source>
        <dbReference type="Proteomes" id="UP000266915"/>
    </source>
</evidence>
<dbReference type="HAMAP" id="MF_00795">
    <property type="entry name" value="CutC"/>
    <property type="match status" value="1"/>
</dbReference>
<comment type="similarity">
    <text evidence="1 2">Belongs to the CutC family.</text>
</comment>
<dbReference type="GO" id="GO:0005507">
    <property type="term" value="F:copper ion binding"/>
    <property type="evidence" value="ECO:0007669"/>
    <property type="project" value="TreeGrafter"/>
</dbReference>
<dbReference type="PANTHER" id="PTHR12598">
    <property type="entry name" value="COPPER HOMEOSTASIS PROTEIN CUTC"/>
    <property type="match status" value="1"/>
</dbReference>
<evidence type="ECO:0000256" key="2">
    <source>
        <dbReference type="HAMAP-Rule" id="MF_00795"/>
    </source>
</evidence>
<gene>
    <name evidence="2" type="primary">cutC</name>
    <name evidence="3" type="ORF">EDD42_1487</name>
</gene>
<dbReference type="RefSeq" id="WP_064296255.1">
    <property type="nucleotide sequence ID" value="NZ_FXAP01000001.1"/>
</dbReference>
<keyword evidence="2" id="KW-0963">Cytoplasm</keyword>
<evidence type="ECO:0000256" key="1">
    <source>
        <dbReference type="ARBA" id="ARBA00007768"/>
    </source>
</evidence>
<dbReference type="AlphaFoldDB" id="A0A3N2C1P1"/>
<dbReference type="SUPFAM" id="SSF110395">
    <property type="entry name" value="CutC-like"/>
    <property type="match status" value="1"/>
</dbReference>
<dbReference type="GO" id="GO:0005737">
    <property type="term" value="C:cytoplasm"/>
    <property type="evidence" value="ECO:0007669"/>
    <property type="project" value="UniProtKB-SubCell"/>
</dbReference>
<organism evidence="3 4">
    <name type="scientific">Plantibacter flavus</name>
    <dbReference type="NCBI Taxonomy" id="150123"/>
    <lineage>
        <taxon>Bacteria</taxon>
        <taxon>Bacillati</taxon>
        <taxon>Actinomycetota</taxon>
        <taxon>Actinomycetes</taxon>
        <taxon>Micrococcales</taxon>
        <taxon>Microbacteriaceae</taxon>
        <taxon>Plantibacter</taxon>
    </lineage>
</organism>
<dbReference type="InterPro" id="IPR005627">
    <property type="entry name" value="CutC-like"/>
</dbReference>
<dbReference type="Pfam" id="PF03932">
    <property type="entry name" value="CutC"/>
    <property type="match status" value="1"/>
</dbReference>
<dbReference type="Proteomes" id="UP000266915">
    <property type="component" value="Unassembled WGS sequence"/>
</dbReference>